<dbReference type="GO" id="GO:0003677">
    <property type="term" value="F:DNA binding"/>
    <property type="evidence" value="ECO:0007669"/>
    <property type="project" value="UniProtKB-KW"/>
</dbReference>
<evidence type="ECO:0000313" key="8">
    <source>
        <dbReference type="EMBL" id="MBL7631608.1"/>
    </source>
</evidence>
<dbReference type="PRINTS" id="PR00039">
    <property type="entry name" value="HTHLYSR"/>
</dbReference>
<keyword evidence="4" id="KW-0010">Activator</keyword>
<comment type="caution">
    <text evidence="8">The sequence shown here is derived from an EMBL/GenBank/DDBJ whole genome shotgun (WGS) entry which is preliminary data.</text>
</comment>
<dbReference type="InterPro" id="IPR000847">
    <property type="entry name" value="LysR_HTH_N"/>
</dbReference>
<name>A0A937RG84_9ACTN</name>
<dbReference type="PROSITE" id="PS50931">
    <property type="entry name" value="HTH_LYSR"/>
    <property type="match status" value="1"/>
</dbReference>
<evidence type="ECO:0000256" key="3">
    <source>
        <dbReference type="ARBA" id="ARBA00023125"/>
    </source>
</evidence>
<dbReference type="SUPFAM" id="SSF53850">
    <property type="entry name" value="Periplasmic binding protein-like II"/>
    <property type="match status" value="1"/>
</dbReference>
<dbReference type="FunFam" id="1.10.10.10:FF:000001">
    <property type="entry name" value="LysR family transcriptional regulator"/>
    <property type="match status" value="1"/>
</dbReference>
<evidence type="ECO:0000256" key="5">
    <source>
        <dbReference type="ARBA" id="ARBA00023163"/>
    </source>
</evidence>
<proteinExistence type="inferred from homology"/>
<dbReference type="GO" id="GO:0032993">
    <property type="term" value="C:protein-DNA complex"/>
    <property type="evidence" value="ECO:0007669"/>
    <property type="project" value="TreeGrafter"/>
</dbReference>
<dbReference type="SUPFAM" id="SSF46785">
    <property type="entry name" value="Winged helix' DNA-binding domain"/>
    <property type="match status" value="1"/>
</dbReference>
<keyword evidence="5" id="KW-0804">Transcription</keyword>
<dbReference type="InterPro" id="IPR005119">
    <property type="entry name" value="LysR_subst-bd"/>
</dbReference>
<dbReference type="Proteomes" id="UP000604475">
    <property type="component" value="Unassembled WGS sequence"/>
</dbReference>
<gene>
    <name evidence="8" type="ORF">I7412_31515</name>
</gene>
<keyword evidence="2" id="KW-0805">Transcription regulation</keyword>
<dbReference type="PANTHER" id="PTHR30346">
    <property type="entry name" value="TRANSCRIPTIONAL DUAL REGULATOR HCAR-RELATED"/>
    <property type="match status" value="1"/>
</dbReference>
<comment type="similarity">
    <text evidence="1">Belongs to the LysR transcriptional regulatory family.</text>
</comment>
<evidence type="ECO:0000256" key="2">
    <source>
        <dbReference type="ARBA" id="ARBA00023015"/>
    </source>
</evidence>
<dbReference type="CDD" id="cd08411">
    <property type="entry name" value="PBP2_OxyR"/>
    <property type="match status" value="1"/>
</dbReference>
<evidence type="ECO:0000256" key="4">
    <source>
        <dbReference type="ARBA" id="ARBA00023159"/>
    </source>
</evidence>
<dbReference type="PANTHER" id="PTHR30346:SF26">
    <property type="entry name" value="HYDROGEN PEROXIDE-INDUCIBLE GENES ACTIVATOR"/>
    <property type="match status" value="1"/>
</dbReference>
<accession>A0A937RG84</accession>
<dbReference type="InterPro" id="IPR036390">
    <property type="entry name" value="WH_DNA-bd_sf"/>
</dbReference>
<dbReference type="InterPro" id="IPR036388">
    <property type="entry name" value="WH-like_DNA-bd_sf"/>
</dbReference>
<dbReference type="GO" id="GO:0003700">
    <property type="term" value="F:DNA-binding transcription factor activity"/>
    <property type="evidence" value="ECO:0007669"/>
    <property type="project" value="InterPro"/>
</dbReference>
<dbReference type="Gene3D" id="1.10.10.10">
    <property type="entry name" value="Winged helix-like DNA-binding domain superfamily/Winged helix DNA-binding domain"/>
    <property type="match status" value="1"/>
</dbReference>
<evidence type="ECO:0000313" key="9">
    <source>
        <dbReference type="Proteomes" id="UP000604475"/>
    </source>
</evidence>
<dbReference type="Gene3D" id="3.40.190.10">
    <property type="entry name" value="Periplasmic binding protein-like II"/>
    <property type="match status" value="2"/>
</dbReference>
<dbReference type="RefSeq" id="WP_203002415.1">
    <property type="nucleotide sequence ID" value="NZ_JADWYU010000097.1"/>
</dbReference>
<keyword evidence="9" id="KW-1185">Reference proteome</keyword>
<evidence type="ECO:0000259" key="7">
    <source>
        <dbReference type="PROSITE" id="PS50931"/>
    </source>
</evidence>
<protein>
    <recommendedName>
        <fullName evidence="6">Probable hydrogen peroxide-inducible genes activator</fullName>
    </recommendedName>
</protein>
<evidence type="ECO:0000256" key="6">
    <source>
        <dbReference type="ARBA" id="ARBA00040885"/>
    </source>
</evidence>
<dbReference type="EMBL" id="JAEACQ010000278">
    <property type="protein sequence ID" value="MBL7631608.1"/>
    <property type="molecule type" value="Genomic_DNA"/>
</dbReference>
<feature type="domain" description="HTH lysR-type" evidence="7">
    <location>
        <begin position="6"/>
        <end position="63"/>
    </location>
</feature>
<keyword evidence="3" id="KW-0238">DNA-binding</keyword>
<dbReference type="Pfam" id="PF00126">
    <property type="entry name" value="HTH_1"/>
    <property type="match status" value="1"/>
</dbReference>
<reference evidence="8" key="1">
    <citation type="submission" date="2020-12" db="EMBL/GenBank/DDBJ databases">
        <title>Genomic characterization of non-nitrogen-fixing Frankia strains.</title>
        <authorList>
            <person name="Carlos-Shanley C."/>
            <person name="Guerra T."/>
            <person name="Hahn D."/>
        </authorList>
    </citation>
    <scope>NUCLEOTIDE SEQUENCE</scope>
    <source>
        <strain evidence="8">CN6</strain>
    </source>
</reference>
<evidence type="ECO:0000256" key="1">
    <source>
        <dbReference type="ARBA" id="ARBA00009437"/>
    </source>
</evidence>
<dbReference type="Pfam" id="PF03466">
    <property type="entry name" value="LysR_substrate"/>
    <property type="match status" value="1"/>
</dbReference>
<organism evidence="8 9">
    <name type="scientific">Frankia nepalensis</name>
    <dbReference type="NCBI Taxonomy" id="1836974"/>
    <lineage>
        <taxon>Bacteria</taxon>
        <taxon>Bacillati</taxon>
        <taxon>Actinomycetota</taxon>
        <taxon>Actinomycetes</taxon>
        <taxon>Frankiales</taxon>
        <taxon>Frankiaceae</taxon>
        <taxon>Frankia</taxon>
    </lineage>
</organism>
<dbReference type="AlphaFoldDB" id="A0A937RG84"/>
<sequence length="311" mass="32813">MAMPQPTLAQLRALVGVAEHGHFGRAAAALHVSQPTLSSAVAALEKTMGVQLVERTTRRVLLTPLGDEIARRARGVLTAVDDLVTVALRAQVPLTGDITLGVIPTIAPYLLPRLMPKLRVRRPDLRVALREDQTADLLADLRAGAVDVALLALPTDEPGLAEIPVYDEDFVLVIPDSHPLSGGASVPVAALGGQEVLLLEDGHCFRTQALDVCREAGARERSALRAASLSTLVQMVANELGVTLLPASAVAVEVGEGRGLGVATFRAPPPRRRVGLVYRETSARARDWALLAADIRGSLPETGLRLTPAAG</sequence>